<dbReference type="EMBL" id="KZ824291">
    <property type="protein sequence ID" value="RAL11036.1"/>
    <property type="molecule type" value="Genomic_DNA"/>
</dbReference>
<proteinExistence type="predicted"/>
<protein>
    <submittedName>
        <fullName evidence="1">Uncharacterized protein</fullName>
    </submittedName>
</protein>
<dbReference type="RefSeq" id="XP_025550190.1">
    <property type="nucleotide sequence ID" value="XM_025689902.1"/>
</dbReference>
<sequence>MMHIAQLDISGHLVFMPLDVLVRLPQVSGSSAMQILEESQYTRFTPVHFLSLSSTHLWCSPVGVETVDPWVLLFISGSFSLQESYINTHFCFSSHMILK</sequence>
<accession>A0A395HU15</accession>
<dbReference type="VEuPathDB" id="FungiDB:BO97DRAFT_111049"/>
<organism evidence="1 2">
    <name type="scientific">Aspergillus homomorphus (strain CBS 101889)</name>
    <dbReference type="NCBI Taxonomy" id="1450537"/>
    <lineage>
        <taxon>Eukaryota</taxon>
        <taxon>Fungi</taxon>
        <taxon>Dikarya</taxon>
        <taxon>Ascomycota</taxon>
        <taxon>Pezizomycotina</taxon>
        <taxon>Eurotiomycetes</taxon>
        <taxon>Eurotiomycetidae</taxon>
        <taxon>Eurotiales</taxon>
        <taxon>Aspergillaceae</taxon>
        <taxon>Aspergillus</taxon>
        <taxon>Aspergillus subgen. Circumdati</taxon>
    </lineage>
</organism>
<name>A0A395HU15_ASPHC</name>
<dbReference type="GeneID" id="37194191"/>
<reference evidence="1 2" key="1">
    <citation type="submission" date="2018-02" db="EMBL/GenBank/DDBJ databases">
        <title>The genomes of Aspergillus section Nigri reveals drivers in fungal speciation.</title>
        <authorList>
            <consortium name="DOE Joint Genome Institute"/>
            <person name="Vesth T.C."/>
            <person name="Nybo J."/>
            <person name="Theobald S."/>
            <person name="Brandl J."/>
            <person name="Frisvad J.C."/>
            <person name="Nielsen K.F."/>
            <person name="Lyhne E.K."/>
            <person name="Kogle M.E."/>
            <person name="Kuo A."/>
            <person name="Riley R."/>
            <person name="Clum A."/>
            <person name="Nolan M."/>
            <person name="Lipzen A."/>
            <person name="Salamov A."/>
            <person name="Henrissat B."/>
            <person name="Wiebenga A."/>
            <person name="De vries R.P."/>
            <person name="Grigoriev I.V."/>
            <person name="Mortensen U.H."/>
            <person name="Andersen M.R."/>
            <person name="Baker S.E."/>
        </authorList>
    </citation>
    <scope>NUCLEOTIDE SEQUENCE [LARGE SCALE GENOMIC DNA]</scope>
    <source>
        <strain evidence="1 2">CBS 101889</strain>
    </source>
</reference>
<dbReference type="AlphaFoldDB" id="A0A395HU15"/>
<gene>
    <name evidence="1" type="ORF">BO97DRAFT_111049</name>
</gene>
<keyword evidence="2" id="KW-1185">Reference proteome</keyword>
<dbReference type="Proteomes" id="UP000248961">
    <property type="component" value="Unassembled WGS sequence"/>
</dbReference>
<evidence type="ECO:0000313" key="2">
    <source>
        <dbReference type="Proteomes" id="UP000248961"/>
    </source>
</evidence>
<evidence type="ECO:0000313" key="1">
    <source>
        <dbReference type="EMBL" id="RAL11036.1"/>
    </source>
</evidence>
<dbReference type="OrthoDB" id="10580312at2759"/>